<dbReference type="InterPro" id="IPR036374">
    <property type="entry name" value="OxRdtase_Mopterin-bd_sf"/>
</dbReference>
<evidence type="ECO:0000313" key="2">
    <source>
        <dbReference type="Proteomes" id="UP000199529"/>
    </source>
</evidence>
<dbReference type="EMBL" id="FNOK01000014">
    <property type="protein sequence ID" value="SDX73130.1"/>
    <property type="molecule type" value="Genomic_DNA"/>
</dbReference>
<reference evidence="2" key="1">
    <citation type="submission" date="2016-10" db="EMBL/GenBank/DDBJ databases">
        <authorList>
            <person name="Varghese N."/>
            <person name="Submissions S."/>
        </authorList>
    </citation>
    <scope>NUCLEOTIDE SEQUENCE [LARGE SCALE GENOMIC DNA]</scope>
    <source>
        <strain evidence="2">CGMCC 4.3530</strain>
    </source>
</reference>
<sequence>MEQSPFLPQQSDLHLVQVPPPGRPLRSDQLLVTGDIVHDWVIVTADLHAHAREPVNVRYVTRHAQEVHHVQGVPLHQLLARVSLRRDGRRKKDHLSFVVLARSEDDYQVVLSWAEIAPDLGACAALLATRYNGRLLTRPTLVVPHDGQANRYVRGVCRLQLVRVG</sequence>
<dbReference type="AlphaFoldDB" id="A0A1H3E3D3"/>
<evidence type="ECO:0008006" key="3">
    <source>
        <dbReference type="Google" id="ProtNLM"/>
    </source>
</evidence>
<dbReference type="SUPFAM" id="SSF56524">
    <property type="entry name" value="Oxidoreductase molybdopterin-binding domain"/>
    <property type="match status" value="1"/>
</dbReference>
<accession>A0A1H3E3D3</accession>
<proteinExistence type="predicted"/>
<name>A0A1H3E3D3_9PSEU</name>
<gene>
    <name evidence="1" type="ORF">SAMN05216215_101482</name>
</gene>
<dbReference type="RefSeq" id="WP_245761205.1">
    <property type="nucleotide sequence ID" value="NZ_FNOK01000014.1"/>
</dbReference>
<evidence type="ECO:0000313" key="1">
    <source>
        <dbReference type="EMBL" id="SDX73130.1"/>
    </source>
</evidence>
<dbReference type="STRING" id="418495.SAMN05216215_101482"/>
<organism evidence="1 2">
    <name type="scientific">Saccharopolyspora shandongensis</name>
    <dbReference type="NCBI Taxonomy" id="418495"/>
    <lineage>
        <taxon>Bacteria</taxon>
        <taxon>Bacillati</taxon>
        <taxon>Actinomycetota</taxon>
        <taxon>Actinomycetes</taxon>
        <taxon>Pseudonocardiales</taxon>
        <taxon>Pseudonocardiaceae</taxon>
        <taxon>Saccharopolyspora</taxon>
    </lineage>
</organism>
<dbReference type="Proteomes" id="UP000199529">
    <property type="component" value="Unassembled WGS sequence"/>
</dbReference>
<keyword evidence="2" id="KW-1185">Reference proteome</keyword>
<protein>
    <recommendedName>
        <fullName evidence="3">Oxidoreductase molybdopterin binding domain-containing protein</fullName>
    </recommendedName>
</protein>